<dbReference type="SUPFAM" id="SSF48452">
    <property type="entry name" value="TPR-like"/>
    <property type="match status" value="1"/>
</dbReference>
<dbReference type="GO" id="GO:0009451">
    <property type="term" value="P:RNA modification"/>
    <property type="evidence" value="ECO:0007669"/>
    <property type="project" value="InterPro"/>
</dbReference>
<dbReference type="Proteomes" id="UP001367508">
    <property type="component" value="Unassembled WGS sequence"/>
</dbReference>
<comment type="similarity">
    <text evidence="1">Belongs to the PPR family. PCMP-H subfamily.</text>
</comment>
<gene>
    <name evidence="5" type="ORF">VNO77_33418</name>
</gene>
<dbReference type="PANTHER" id="PTHR47926:SF436">
    <property type="entry name" value="PENTATRICOPEPTIDE REPEAT-CONTAINING PROTEIN ELI1, CHLOROPLASTIC-LIKE ISOFORM X2"/>
    <property type="match status" value="1"/>
</dbReference>
<accession>A0AAN9KFL5</accession>
<sequence>MIRLYSTFAKPFHSDHYSRLVYLIDSCKSVQQIKQTHAQLITTALISHTVSANKLLKLAACASLSYAHKLFDQIPQPDLFIYNTLIKAHSLSPDSCCNSLVVFRSLTRDSGLFPNRYSFVFAFSACGNGLGVQEGGQVHVHAVKVGLENNVFVVNALIGMYGKLGLVEESRKVFEWAVDKDLYSWNTMIAAYTGSGDMSQAKELFDGMPKRDVVSWSTIIAGYVQVGCFMEALDFFHEMLQVGPKPNEYTLVSALAACSNLVALDQGKWIHAYISRGKIKMNDRLLASIIDMYAKCGEIESASRVFCEYNVKQKVWPWNAMIGGFAMHGKPNEAINIFEQMKIEKVSPNKVTFISLLNACSHGYMVEEGKLYFRLMISDYGINPEIEHYGCMVDLLGRSGLLKEAEDLISSMPMAPDVAIWGALLNACRIYKDMERGYRIGKIIKEMDPNHIGCHVLLGNMYSTSGRWNEARMLREKNEISSDRKKIPGCSSIELEGTFHQFLVGDRSHSQSRDIYSFLDEMTIKLKIAGYVPELGEILLDIDDEEDKETALSVHSEKLAIAFGLMNTAPGTPIRIVKNLRVCGDCHQATKFISKVYDRVIIVRDRTRYHHFKDGICSCKDYCCVSSLQLHIIQLPEVLELIANHLFDFSTNGMTAKIIYITT</sequence>
<comment type="caution">
    <text evidence="5">The sequence shown here is derived from an EMBL/GenBank/DDBJ whole genome shotgun (WGS) entry which is preliminary data.</text>
</comment>
<protein>
    <recommendedName>
        <fullName evidence="4">DYW domain-containing protein</fullName>
    </recommendedName>
</protein>
<dbReference type="GO" id="GO:0003729">
    <property type="term" value="F:mRNA binding"/>
    <property type="evidence" value="ECO:0007669"/>
    <property type="project" value="UniProtKB-ARBA"/>
</dbReference>
<dbReference type="InterPro" id="IPR002885">
    <property type="entry name" value="PPR_rpt"/>
</dbReference>
<dbReference type="InterPro" id="IPR011990">
    <property type="entry name" value="TPR-like_helical_dom_sf"/>
</dbReference>
<dbReference type="GO" id="GO:0008270">
    <property type="term" value="F:zinc ion binding"/>
    <property type="evidence" value="ECO:0007669"/>
    <property type="project" value="InterPro"/>
</dbReference>
<proteinExistence type="inferred from homology"/>
<feature type="repeat" description="PPR" evidence="3">
    <location>
        <begin position="212"/>
        <end position="246"/>
    </location>
</feature>
<dbReference type="Pfam" id="PF14432">
    <property type="entry name" value="DYW_deaminase"/>
    <property type="match status" value="1"/>
</dbReference>
<name>A0AAN9KFL5_CANGL</name>
<feature type="repeat" description="PPR" evidence="3">
    <location>
        <begin position="181"/>
        <end position="211"/>
    </location>
</feature>
<dbReference type="FunFam" id="1.25.40.10:FF:000333">
    <property type="entry name" value="Pentatricopeptide repeat-containing protein"/>
    <property type="match status" value="1"/>
</dbReference>
<evidence type="ECO:0000313" key="5">
    <source>
        <dbReference type="EMBL" id="KAK7314889.1"/>
    </source>
</evidence>
<dbReference type="Pfam" id="PF01535">
    <property type="entry name" value="PPR"/>
    <property type="match status" value="3"/>
</dbReference>
<dbReference type="InterPro" id="IPR046960">
    <property type="entry name" value="PPR_At4g14850-like_plant"/>
</dbReference>
<keyword evidence="6" id="KW-1185">Reference proteome</keyword>
<dbReference type="EMBL" id="JAYMYQ010000008">
    <property type="protein sequence ID" value="KAK7314889.1"/>
    <property type="molecule type" value="Genomic_DNA"/>
</dbReference>
<reference evidence="5 6" key="1">
    <citation type="submission" date="2024-01" db="EMBL/GenBank/DDBJ databases">
        <title>The genomes of 5 underutilized Papilionoideae crops provide insights into root nodulation and disease resistanc.</title>
        <authorList>
            <person name="Jiang F."/>
        </authorList>
    </citation>
    <scope>NUCLEOTIDE SEQUENCE [LARGE SCALE GENOMIC DNA]</scope>
    <source>
        <strain evidence="5">LVBAO_FW01</strain>
        <tissue evidence="5">Leaves</tissue>
    </source>
</reference>
<dbReference type="Pfam" id="PF13041">
    <property type="entry name" value="PPR_2"/>
    <property type="match status" value="2"/>
</dbReference>
<dbReference type="FunFam" id="1.25.40.10:FF:000690">
    <property type="entry name" value="Pentatricopeptide repeat-containing protein"/>
    <property type="match status" value="1"/>
</dbReference>
<feature type="domain" description="DYW" evidence="4">
    <location>
        <begin position="530"/>
        <end position="622"/>
    </location>
</feature>
<dbReference type="AlphaFoldDB" id="A0AAN9KFL5"/>
<dbReference type="PANTHER" id="PTHR47926">
    <property type="entry name" value="PENTATRICOPEPTIDE REPEAT-CONTAINING PROTEIN"/>
    <property type="match status" value="1"/>
</dbReference>
<dbReference type="InterPro" id="IPR032867">
    <property type="entry name" value="DYW_dom"/>
</dbReference>
<dbReference type="PROSITE" id="PS51375">
    <property type="entry name" value="PPR"/>
    <property type="match status" value="3"/>
</dbReference>
<dbReference type="Gene3D" id="1.25.40.10">
    <property type="entry name" value="Tetratricopeptide repeat domain"/>
    <property type="match status" value="3"/>
</dbReference>
<organism evidence="5 6">
    <name type="scientific">Canavalia gladiata</name>
    <name type="common">Sword bean</name>
    <name type="synonym">Dolichos gladiatus</name>
    <dbReference type="NCBI Taxonomy" id="3824"/>
    <lineage>
        <taxon>Eukaryota</taxon>
        <taxon>Viridiplantae</taxon>
        <taxon>Streptophyta</taxon>
        <taxon>Embryophyta</taxon>
        <taxon>Tracheophyta</taxon>
        <taxon>Spermatophyta</taxon>
        <taxon>Magnoliopsida</taxon>
        <taxon>eudicotyledons</taxon>
        <taxon>Gunneridae</taxon>
        <taxon>Pentapetalae</taxon>
        <taxon>rosids</taxon>
        <taxon>fabids</taxon>
        <taxon>Fabales</taxon>
        <taxon>Fabaceae</taxon>
        <taxon>Papilionoideae</taxon>
        <taxon>50 kb inversion clade</taxon>
        <taxon>NPAAA clade</taxon>
        <taxon>indigoferoid/millettioid clade</taxon>
        <taxon>Phaseoleae</taxon>
        <taxon>Canavalia</taxon>
    </lineage>
</organism>
<dbReference type="FunFam" id="1.25.40.10:FF:000470">
    <property type="entry name" value="Pentatricopeptide repeat-containing protein At5g66520"/>
    <property type="match status" value="1"/>
</dbReference>
<evidence type="ECO:0000256" key="2">
    <source>
        <dbReference type="ARBA" id="ARBA00022737"/>
    </source>
</evidence>
<dbReference type="NCBIfam" id="TIGR00756">
    <property type="entry name" value="PPR"/>
    <property type="match status" value="3"/>
</dbReference>
<dbReference type="Pfam" id="PF20431">
    <property type="entry name" value="E_motif"/>
    <property type="match status" value="1"/>
</dbReference>
<dbReference type="InterPro" id="IPR046848">
    <property type="entry name" value="E_motif"/>
</dbReference>
<evidence type="ECO:0000259" key="4">
    <source>
        <dbReference type="Pfam" id="PF14432"/>
    </source>
</evidence>
<feature type="repeat" description="PPR" evidence="3">
    <location>
        <begin position="314"/>
        <end position="348"/>
    </location>
</feature>
<evidence type="ECO:0000256" key="3">
    <source>
        <dbReference type="PROSITE-ProRule" id="PRU00708"/>
    </source>
</evidence>
<evidence type="ECO:0000256" key="1">
    <source>
        <dbReference type="ARBA" id="ARBA00006643"/>
    </source>
</evidence>
<evidence type="ECO:0000313" key="6">
    <source>
        <dbReference type="Proteomes" id="UP001367508"/>
    </source>
</evidence>
<keyword evidence="2" id="KW-0677">Repeat</keyword>